<dbReference type="InterPro" id="IPR000299">
    <property type="entry name" value="FERM_domain"/>
</dbReference>
<feature type="domain" description="FERM" evidence="2">
    <location>
        <begin position="205"/>
        <end position="513"/>
    </location>
</feature>
<dbReference type="PANTHER" id="PTHR46221">
    <property type="entry name" value="FERM AND PDZ DOMAIN-CONTAINING PROTEIN FAMILY MEMBER"/>
    <property type="match status" value="1"/>
</dbReference>
<dbReference type="Proteomes" id="UP000007799">
    <property type="component" value="Unassembled WGS sequence"/>
</dbReference>
<evidence type="ECO:0008006" key="6">
    <source>
        <dbReference type="Google" id="ProtNLM"/>
    </source>
</evidence>
<sequence length="970" mass="106388">MMTTKTTQEHHNDGDDSKGLERQLYSDSEDGIILLPNQTQWMAKEPFGFEAAIDDTLGFIYYLDHLRCETHAHLAARHTRPSWRHQRGSMHPRTSDDPIRRTSSFTTQQVYEVELSASEGSSLLEKFGFDTTGDKQCFVSNIVADSPLARSSVPLGSELVQINNTDVSHFSSADIRTMLLQCRGATSLSLVSRSRTRRRTFDKSSSLRIFLADGRYKTLFFWPNSTVRDIIEELCEKLDIACQNCFELMLQEKSGDRVVLPRCFSIQHLADLLAEHDSLQCAFRFRYIPKTPDRLMRHDVKAFVLLFEQCSRDVVSAHLPFIANDTLLRLGALSIFLWSFLQGKHKVDLQAIGKSIGFEQFIPAHVVANTRGRDLRKVLRTNMKNVEVVLQQSKVTEQQVPNTLRMFYLKLVCNEQSVVTHYHDAFMMGSSGKVAISFEDGLTFMQPEAERPLVLGKLADVRSLTLARNSSSPVYAERESSRGNVFRSDTSAHPPLMLADLHRFRCKHIGMRSSSQSGVTSTEYALTIRLDADPRDVTFQVISSVSTICALVQSILGFYNAHFPASMTRLLKDEAHAYGLRPYFATHTVFTTPWNYGVDFLTRVEERLPVRVQFNPEWFGVRPQPSKHLHCTTAAYSSTNTNNTNNGSGSSGGRVPATGGAEPTSHLEGEGRSTASTHRDTQSHTKTRVKPRVIRVSSSASASDVTTTTTTTMATTPTTPAASAALASTGKGSNASTTRACAVRHTRSDSAVQRMRDAHVTRLSEHSSHGEEDGDTGGDANRREERHGGSGGDGDMARTASGEVTALSAAIKQAGAACVQLENALNPAGPQSGGVASWTYADAKTDLWLSLQQLASSSCAYVHHVKQGNCLPVQSATEVVASLEAFADAAATFFDISPDTATCDQCAIGEACVAVSQATQMLLQANAHIRPHASSCATHLLAFISAGLQQMQHLHALAMLLHGSHTVSIA</sequence>
<gene>
    <name evidence="4" type="ORF">PTSG_04002</name>
</gene>
<feature type="compositionally biased region" description="Low complexity" evidence="1">
    <location>
        <begin position="637"/>
        <end position="648"/>
    </location>
</feature>
<dbReference type="InterPro" id="IPR014352">
    <property type="entry name" value="FERM/acyl-CoA-bd_prot_sf"/>
</dbReference>
<feature type="domain" description="PDZ" evidence="3">
    <location>
        <begin position="112"/>
        <end position="194"/>
    </location>
</feature>
<dbReference type="SUPFAM" id="SSF47031">
    <property type="entry name" value="Second domain of FERM"/>
    <property type="match status" value="1"/>
</dbReference>
<feature type="compositionally biased region" description="Polar residues" evidence="1">
    <location>
        <begin position="730"/>
        <end position="739"/>
    </location>
</feature>
<evidence type="ECO:0000313" key="4">
    <source>
        <dbReference type="EMBL" id="EGD83395.1"/>
    </source>
</evidence>
<dbReference type="InterPro" id="IPR036034">
    <property type="entry name" value="PDZ_sf"/>
</dbReference>
<dbReference type="SUPFAM" id="SSF54236">
    <property type="entry name" value="Ubiquitin-like"/>
    <property type="match status" value="1"/>
</dbReference>
<feature type="compositionally biased region" description="Basic and acidic residues" evidence="1">
    <location>
        <begin position="665"/>
        <end position="683"/>
    </location>
</feature>
<dbReference type="Gene3D" id="2.30.42.10">
    <property type="match status" value="1"/>
</dbReference>
<proteinExistence type="predicted"/>
<dbReference type="Pfam" id="PF21989">
    <property type="entry name" value="RA_2"/>
    <property type="match status" value="1"/>
</dbReference>
<evidence type="ECO:0000259" key="2">
    <source>
        <dbReference type="PROSITE" id="PS50057"/>
    </source>
</evidence>
<dbReference type="InterPro" id="IPR019749">
    <property type="entry name" value="Band_41_domain"/>
</dbReference>
<feature type="compositionally biased region" description="Basic and acidic residues" evidence="1">
    <location>
        <begin position="7"/>
        <end position="21"/>
    </location>
</feature>
<dbReference type="EMBL" id="GL832963">
    <property type="protein sequence ID" value="EGD83395.1"/>
    <property type="molecule type" value="Genomic_DNA"/>
</dbReference>
<evidence type="ECO:0000259" key="3">
    <source>
        <dbReference type="PROSITE" id="PS50106"/>
    </source>
</evidence>
<dbReference type="InterPro" id="IPR029071">
    <property type="entry name" value="Ubiquitin-like_domsf"/>
</dbReference>
<protein>
    <recommendedName>
        <fullName evidence="6">FERM domain-containing protein</fullName>
    </recommendedName>
</protein>
<dbReference type="AlphaFoldDB" id="F2U7H8"/>
<dbReference type="PROSITE" id="PS50106">
    <property type="entry name" value="PDZ"/>
    <property type="match status" value="1"/>
</dbReference>
<dbReference type="PANTHER" id="PTHR46221:SF3">
    <property type="entry name" value="FERM AND PDZ DOMAIN-CONTAINING PROTEIN 4"/>
    <property type="match status" value="1"/>
</dbReference>
<dbReference type="InterPro" id="IPR035963">
    <property type="entry name" value="FERM_2"/>
</dbReference>
<dbReference type="eggNOG" id="KOG3552">
    <property type="taxonomic scope" value="Eukaryota"/>
</dbReference>
<reference evidence="4" key="1">
    <citation type="submission" date="2009-08" db="EMBL/GenBank/DDBJ databases">
        <title>Annotation of Salpingoeca rosetta.</title>
        <authorList>
            <consortium name="The Broad Institute Genome Sequencing Platform"/>
            <person name="Russ C."/>
            <person name="Cuomo C."/>
            <person name="Burger G."/>
            <person name="Gray M.W."/>
            <person name="Holland P.W.H."/>
            <person name="King N."/>
            <person name="Lang F.B.F."/>
            <person name="Roger A.J."/>
            <person name="Ruiz-Trillo I."/>
            <person name="Young S.K."/>
            <person name="Zeng Q."/>
            <person name="Gargeya S."/>
            <person name="Alvarado L."/>
            <person name="Berlin A."/>
            <person name="Chapman S.B."/>
            <person name="Chen Z."/>
            <person name="Freedman E."/>
            <person name="Gellesch M."/>
            <person name="Goldberg J."/>
            <person name="Griggs A."/>
            <person name="Gujja S."/>
            <person name="Heilman E."/>
            <person name="Heiman D."/>
            <person name="Howarth C."/>
            <person name="Mehta T."/>
            <person name="Neiman D."/>
            <person name="Pearson M."/>
            <person name="Roberts A."/>
            <person name="Saif S."/>
            <person name="Shea T."/>
            <person name="Shenoy N."/>
            <person name="Sisk P."/>
            <person name="Stolte C."/>
            <person name="Sykes S."/>
            <person name="White J."/>
            <person name="Yandava C."/>
            <person name="Haas B."/>
            <person name="Nusbaum C."/>
            <person name="Birren B."/>
        </authorList>
    </citation>
    <scope>NUCLEOTIDE SEQUENCE [LARGE SCALE GENOMIC DNA]</scope>
    <source>
        <strain evidence="4">ATCC 50818</strain>
    </source>
</reference>
<dbReference type="Gene3D" id="1.20.80.10">
    <property type="match status" value="1"/>
</dbReference>
<accession>F2U7H8</accession>
<organism evidence="5">
    <name type="scientific">Salpingoeca rosetta (strain ATCC 50818 / BSB-021)</name>
    <dbReference type="NCBI Taxonomy" id="946362"/>
    <lineage>
        <taxon>Eukaryota</taxon>
        <taxon>Choanoflagellata</taxon>
        <taxon>Craspedida</taxon>
        <taxon>Salpingoecidae</taxon>
        <taxon>Salpingoeca</taxon>
    </lineage>
</organism>
<evidence type="ECO:0000256" key="1">
    <source>
        <dbReference type="SAM" id="MobiDB-lite"/>
    </source>
</evidence>
<feature type="region of interest" description="Disordered" evidence="1">
    <location>
        <begin position="1"/>
        <end position="21"/>
    </location>
</feature>
<dbReference type="KEGG" id="sre:PTSG_04002"/>
<dbReference type="SMART" id="SM00228">
    <property type="entry name" value="PDZ"/>
    <property type="match status" value="1"/>
</dbReference>
<dbReference type="SMART" id="SM00295">
    <property type="entry name" value="B41"/>
    <property type="match status" value="1"/>
</dbReference>
<dbReference type="OrthoDB" id="5859304at2759"/>
<name>F2U7H8_SALR5</name>
<dbReference type="InterPro" id="IPR019748">
    <property type="entry name" value="FERM_central"/>
</dbReference>
<dbReference type="CDD" id="cd14473">
    <property type="entry name" value="FERM_B-lobe"/>
    <property type="match status" value="1"/>
</dbReference>
<dbReference type="RefSeq" id="XP_004994899.1">
    <property type="nucleotide sequence ID" value="XM_004994842.1"/>
</dbReference>
<feature type="compositionally biased region" description="Basic and acidic residues" evidence="1">
    <location>
        <begin position="754"/>
        <end position="771"/>
    </location>
</feature>
<evidence type="ECO:0000313" key="5">
    <source>
        <dbReference type="Proteomes" id="UP000007799"/>
    </source>
</evidence>
<dbReference type="GeneID" id="16075478"/>
<keyword evidence="5" id="KW-1185">Reference proteome</keyword>
<dbReference type="STRING" id="946362.F2U7H8"/>
<dbReference type="InterPro" id="IPR001478">
    <property type="entry name" value="PDZ"/>
</dbReference>
<feature type="region of interest" description="Disordered" evidence="1">
    <location>
        <begin position="636"/>
        <end position="796"/>
    </location>
</feature>
<feature type="compositionally biased region" description="Low complexity" evidence="1">
    <location>
        <begin position="697"/>
        <end position="729"/>
    </location>
</feature>
<dbReference type="SUPFAM" id="SSF50156">
    <property type="entry name" value="PDZ domain-like"/>
    <property type="match status" value="1"/>
</dbReference>
<dbReference type="PROSITE" id="PS50057">
    <property type="entry name" value="FERM_3"/>
    <property type="match status" value="1"/>
</dbReference>
<dbReference type="InParanoid" id="F2U7H8"/>